<accession>A0ABQ9P0Q6</accession>
<organism evidence="11 12">
    <name type="scientific">Coniosporium apollinis</name>
    <dbReference type="NCBI Taxonomy" id="61459"/>
    <lineage>
        <taxon>Eukaryota</taxon>
        <taxon>Fungi</taxon>
        <taxon>Dikarya</taxon>
        <taxon>Ascomycota</taxon>
        <taxon>Pezizomycotina</taxon>
        <taxon>Dothideomycetes</taxon>
        <taxon>Dothideomycetes incertae sedis</taxon>
        <taxon>Coniosporium</taxon>
    </lineage>
</organism>
<comment type="subcellular location">
    <subcellularLocation>
        <location evidence="1">Cytoplasm</location>
        <location evidence="1">Cytoskeleton</location>
        <location evidence="1">Spindle</location>
    </subcellularLocation>
</comment>
<proteinExistence type="inferred from homology"/>
<dbReference type="PANTHER" id="PTHR31570">
    <property type="entry name" value="HAUS AUGMIN-LIKE COMPLEX SUBUNIT 1"/>
    <property type="match status" value="1"/>
</dbReference>
<dbReference type="Gene3D" id="1.10.287.1490">
    <property type="match status" value="1"/>
</dbReference>
<reference evidence="11" key="1">
    <citation type="submission" date="2022-10" db="EMBL/GenBank/DDBJ databases">
        <title>Culturing micro-colonial fungi from biological soil crusts in the Mojave desert and describing Neophaeococcomyces mojavensis, and introducing the new genera and species Taxawa tesnikishii.</title>
        <authorList>
            <person name="Kurbessoian T."/>
            <person name="Stajich J.E."/>
        </authorList>
    </citation>
    <scope>NUCLEOTIDE SEQUENCE</scope>
    <source>
        <strain evidence="11">TK_1</strain>
    </source>
</reference>
<keyword evidence="3" id="KW-0963">Cytoplasm</keyword>
<evidence type="ECO:0000256" key="8">
    <source>
        <dbReference type="ARBA" id="ARBA00023212"/>
    </source>
</evidence>
<evidence type="ECO:0000313" key="11">
    <source>
        <dbReference type="EMBL" id="KAJ9666458.1"/>
    </source>
</evidence>
<feature type="coiled-coil region" evidence="10">
    <location>
        <begin position="58"/>
        <end position="89"/>
    </location>
</feature>
<name>A0ABQ9P0Q6_9PEZI</name>
<dbReference type="Proteomes" id="UP001172684">
    <property type="component" value="Unassembled WGS sequence"/>
</dbReference>
<keyword evidence="6" id="KW-0498">Mitosis</keyword>
<dbReference type="PANTHER" id="PTHR31570:SF1">
    <property type="entry name" value="HAUS AUGMIN-LIKE COMPLEX SUBUNIT 1"/>
    <property type="match status" value="1"/>
</dbReference>
<keyword evidence="5" id="KW-0493">Microtubule</keyword>
<evidence type="ECO:0000256" key="9">
    <source>
        <dbReference type="ARBA" id="ARBA00023306"/>
    </source>
</evidence>
<keyword evidence="8" id="KW-0206">Cytoskeleton</keyword>
<sequence length="293" mass="32255">MDTSLSPTAFFSPSKAKQQRAQAQDWAHVETWLSNKYRGRSIPPFERNEATLSALLALAAANERADEEAELLRRVQEEALKELEETEIADSDAEILRALTTNLTPEGAQSLEALAGLTVALDASSPDPEALAHTLINIHTTSHRLSQHLTDLSTTTSYLSAEHANLLAQLDSITTNPAFTTPPTLPRETAAWTRQTKQLRAKVREYEDKLASLPSAAPEAEQLSSASIQRIAGMEEEVLGARERVLGLETRVQAFEGLPQDREKARGVVREKERELEGLKRRRDGLFEGLVGG</sequence>
<evidence type="ECO:0000256" key="3">
    <source>
        <dbReference type="ARBA" id="ARBA00022490"/>
    </source>
</evidence>
<keyword evidence="7 10" id="KW-0175">Coiled coil</keyword>
<evidence type="ECO:0000256" key="5">
    <source>
        <dbReference type="ARBA" id="ARBA00022701"/>
    </source>
</evidence>
<dbReference type="Pfam" id="PF25762">
    <property type="entry name" value="HAUS1"/>
    <property type="match status" value="1"/>
</dbReference>
<evidence type="ECO:0000256" key="6">
    <source>
        <dbReference type="ARBA" id="ARBA00022776"/>
    </source>
</evidence>
<evidence type="ECO:0000313" key="12">
    <source>
        <dbReference type="Proteomes" id="UP001172684"/>
    </source>
</evidence>
<evidence type="ECO:0008006" key="13">
    <source>
        <dbReference type="Google" id="ProtNLM"/>
    </source>
</evidence>
<evidence type="ECO:0000256" key="4">
    <source>
        <dbReference type="ARBA" id="ARBA00022618"/>
    </source>
</evidence>
<gene>
    <name evidence="11" type="ORF">H2201_003380</name>
</gene>
<keyword evidence="12" id="KW-1185">Reference proteome</keyword>
<comment type="caution">
    <text evidence="11">The sequence shown here is derived from an EMBL/GenBank/DDBJ whole genome shotgun (WGS) entry which is preliminary data.</text>
</comment>
<evidence type="ECO:0000256" key="1">
    <source>
        <dbReference type="ARBA" id="ARBA00004186"/>
    </source>
</evidence>
<keyword evidence="9" id="KW-0131">Cell cycle</keyword>
<dbReference type="EMBL" id="JAPDRL010000019">
    <property type="protein sequence ID" value="KAJ9666458.1"/>
    <property type="molecule type" value="Genomic_DNA"/>
</dbReference>
<keyword evidence="4" id="KW-0132">Cell division</keyword>
<protein>
    <recommendedName>
        <fullName evidence="13">HAUS augmin-like complex subunit 1</fullName>
    </recommendedName>
</protein>
<dbReference type="InterPro" id="IPR026243">
    <property type="entry name" value="HAUS1"/>
</dbReference>
<evidence type="ECO:0000256" key="7">
    <source>
        <dbReference type="ARBA" id="ARBA00023054"/>
    </source>
</evidence>
<comment type="similarity">
    <text evidence="2">Belongs to the HAUS1 family.</text>
</comment>
<feature type="coiled-coil region" evidence="10">
    <location>
        <begin position="262"/>
        <end position="289"/>
    </location>
</feature>
<evidence type="ECO:0000256" key="10">
    <source>
        <dbReference type="SAM" id="Coils"/>
    </source>
</evidence>
<evidence type="ECO:0000256" key="2">
    <source>
        <dbReference type="ARBA" id="ARBA00005479"/>
    </source>
</evidence>